<sequence>MEVNINNQESNEQVSEAVNDNDCPSALVMEQESVDKLQKKGKFTKLSGAGRKRFKWLIKQGLDAKEARSKALEKLPDDAKVNKRRVCSEDSTLEQKGKKQFEQKSQAVQIASQKPISVGSEAVPESSATTSFTNALKSMKVGVFSEKYPKEILTNEQMAAIQDQILEKITEKEGGPDPQFSGISHRPGWLSITCDNEATLQWLKSIIGEVKPWEGANLKIVDEGNLPKSKILSAFFPNSSEETTEKILKLIKAQNSYLATSEWKVLRRKNEGTAAHVVMSVDLPSVELLKTLSYKISFKFGKVTLHNKIEQKSNPNSPKPAEASNQPSGTGTAKADPRPSVSTPAKADQKPSGTTQAKAAPKPSNLWTRREEQGRHSGTPLKGLRPGRGKKNWKPRPRSSK</sequence>
<organism evidence="3 4">
    <name type="scientific">Diaphorina citri</name>
    <name type="common">Asian citrus psyllid</name>
    <dbReference type="NCBI Taxonomy" id="121845"/>
    <lineage>
        <taxon>Eukaryota</taxon>
        <taxon>Metazoa</taxon>
        <taxon>Ecdysozoa</taxon>
        <taxon>Arthropoda</taxon>
        <taxon>Hexapoda</taxon>
        <taxon>Insecta</taxon>
        <taxon>Pterygota</taxon>
        <taxon>Neoptera</taxon>
        <taxon>Paraneoptera</taxon>
        <taxon>Hemiptera</taxon>
        <taxon>Sternorrhyncha</taxon>
        <taxon>Psylloidea</taxon>
        <taxon>Psyllidae</taxon>
        <taxon>Diaphorininae</taxon>
        <taxon>Diaphorina</taxon>
    </lineage>
</organism>
<dbReference type="PaxDb" id="121845-A0A1S3DIV9"/>
<keyword evidence="3" id="KW-1185">Reference proteome</keyword>
<dbReference type="GeneID" id="103519356"/>
<dbReference type="Proteomes" id="UP000079169">
    <property type="component" value="Unplaced"/>
</dbReference>
<feature type="region of interest" description="Disordered" evidence="1">
    <location>
        <begin position="309"/>
        <end position="401"/>
    </location>
</feature>
<accession>A0A1S3DIV9</accession>
<name>A0A1S3DIV9_DIACI</name>
<dbReference type="OMA" id="VEYFRTC"/>
<evidence type="ECO:0000313" key="4">
    <source>
        <dbReference type="RefSeq" id="XP_008482666.1"/>
    </source>
</evidence>
<dbReference type="Pfam" id="PF16012">
    <property type="entry name" value="DUF4780"/>
    <property type="match status" value="1"/>
</dbReference>
<dbReference type="InterPro" id="IPR031961">
    <property type="entry name" value="DUF4780"/>
</dbReference>
<evidence type="ECO:0000313" key="3">
    <source>
        <dbReference type="Proteomes" id="UP000079169"/>
    </source>
</evidence>
<evidence type="ECO:0000259" key="2">
    <source>
        <dbReference type="Pfam" id="PF16012"/>
    </source>
</evidence>
<dbReference type="STRING" id="121845.A0A1S3DIV9"/>
<feature type="compositionally biased region" description="Basic residues" evidence="1">
    <location>
        <begin position="385"/>
        <end position="401"/>
    </location>
</feature>
<reference evidence="4" key="1">
    <citation type="submission" date="2025-08" db="UniProtKB">
        <authorList>
            <consortium name="RefSeq"/>
        </authorList>
    </citation>
    <scope>IDENTIFICATION</scope>
</reference>
<evidence type="ECO:0000256" key="1">
    <source>
        <dbReference type="SAM" id="MobiDB-lite"/>
    </source>
</evidence>
<dbReference type="AlphaFoldDB" id="A0A1S3DIV9"/>
<dbReference type="RefSeq" id="XP_008482666.1">
    <property type="nucleotide sequence ID" value="XM_008484444.3"/>
</dbReference>
<proteinExistence type="predicted"/>
<feature type="domain" description="DUF4780" evidence="2">
    <location>
        <begin position="137"/>
        <end position="305"/>
    </location>
</feature>
<protein>
    <submittedName>
        <fullName evidence="4">Uncharacterized protein LOC103519356</fullName>
    </submittedName>
</protein>
<gene>
    <name evidence="4" type="primary">LOC103519356</name>
</gene>
<dbReference type="KEGG" id="dci:103519356"/>